<evidence type="ECO:0000256" key="7">
    <source>
        <dbReference type="ARBA" id="ARBA00023136"/>
    </source>
</evidence>
<organism evidence="9">
    <name type="scientific">Menopon gallinae</name>
    <name type="common">poultry shaft louse</name>
    <dbReference type="NCBI Taxonomy" id="328185"/>
    <lineage>
        <taxon>Eukaryota</taxon>
        <taxon>Metazoa</taxon>
        <taxon>Ecdysozoa</taxon>
        <taxon>Arthropoda</taxon>
        <taxon>Hexapoda</taxon>
        <taxon>Insecta</taxon>
        <taxon>Pterygota</taxon>
        <taxon>Neoptera</taxon>
        <taxon>Paraneoptera</taxon>
        <taxon>Psocodea</taxon>
        <taxon>Troctomorpha</taxon>
        <taxon>Phthiraptera</taxon>
        <taxon>Amblycera</taxon>
        <taxon>Menoponidae</taxon>
        <taxon>Menopon</taxon>
    </lineage>
</organism>
<dbReference type="PANTHER" id="PTHR16318:SF0">
    <property type="entry name" value="GAMMA-SECRETASE SUBUNIT PEN-2"/>
    <property type="match status" value="1"/>
</dbReference>
<evidence type="ECO:0000256" key="1">
    <source>
        <dbReference type="ARBA" id="ARBA00004141"/>
    </source>
</evidence>
<evidence type="ECO:0000256" key="2">
    <source>
        <dbReference type="ARBA" id="ARBA00009607"/>
    </source>
</evidence>
<dbReference type="InterPro" id="IPR019379">
    <property type="entry name" value="Gamma_Secretase_Asp_P_PEN2"/>
</dbReference>
<comment type="similarity">
    <text evidence="2">Belongs to the PEN-2 family.</text>
</comment>
<evidence type="ECO:0000256" key="4">
    <source>
        <dbReference type="ARBA" id="ARBA00022692"/>
    </source>
</evidence>
<protein>
    <recommendedName>
        <fullName evidence="3">Gamma-secretase subunit PEN-2</fullName>
    </recommendedName>
</protein>
<feature type="transmembrane region" description="Helical" evidence="8">
    <location>
        <begin position="17"/>
        <end position="36"/>
    </location>
</feature>
<accession>A0AAW2IHI2</accession>
<comment type="subcellular location">
    <subcellularLocation>
        <location evidence="1">Membrane</location>
        <topology evidence="1">Multi-pass membrane protein</topology>
    </subcellularLocation>
</comment>
<dbReference type="PANTHER" id="PTHR16318">
    <property type="entry name" value="GAMMA-SECRETASE SUBUNIT PEN-2"/>
    <property type="match status" value="1"/>
</dbReference>
<feature type="transmembrane region" description="Helical" evidence="8">
    <location>
        <begin position="56"/>
        <end position="77"/>
    </location>
</feature>
<dbReference type="GO" id="GO:0070765">
    <property type="term" value="C:gamma-secretase complex"/>
    <property type="evidence" value="ECO:0007669"/>
    <property type="project" value="TreeGrafter"/>
</dbReference>
<comment type="caution">
    <text evidence="9">The sequence shown here is derived from an EMBL/GenBank/DDBJ whole genome shotgun (WGS) entry which is preliminary data.</text>
</comment>
<keyword evidence="7 8" id="KW-0472">Membrane</keyword>
<evidence type="ECO:0000256" key="5">
    <source>
        <dbReference type="ARBA" id="ARBA00022976"/>
    </source>
</evidence>
<reference evidence="9" key="1">
    <citation type="journal article" date="2024" name="Gigascience">
        <title>Chromosome-level genome of the poultry shaft louse Menopon gallinae provides insight into the host-switching and adaptive evolution of parasitic lice.</title>
        <authorList>
            <person name="Xu Y."/>
            <person name="Ma L."/>
            <person name="Liu S."/>
            <person name="Liang Y."/>
            <person name="Liu Q."/>
            <person name="He Z."/>
            <person name="Tian L."/>
            <person name="Duan Y."/>
            <person name="Cai W."/>
            <person name="Li H."/>
            <person name="Song F."/>
        </authorList>
    </citation>
    <scope>NUCLEOTIDE SEQUENCE</scope>
    <source>
        <strain evidence="9">Cailab_2023a</strain>
    </source>
</reference>
<dbReference type="Pfam" id="PF10251">
    <property type="entry name" value="PEN-2"/>
    <property type="match status" value="1"/>
</dbReference>
<dbReference type="EMBL" id="JARGDH010000001">
    <property type="protein sequence ID" value="KAL0281228.1"/>
    <property type="molecule type" value="Genomic_DNA"/>
</dbReference>
<keyword evidence="6 8" id="KW-1133">Transmembrane helix</keyword>
<sequence length="101" mass="12114">MDLTKLKDDKKLELCRWYFRAGFAFLPFLWCVNAVWFFREAFKRPPYEEQQQIKRYVVSSIIGCIIWLVIIISWTVIFQTKRAEWGEFADTISFVIPTGRP</sequence>
<dbReference type="GO" id="GO:0007219">
    <property type="term" value="P:Notch signaling pathway"/>
    <property type="evidence" value="ECO:0007669"/>
    <property type="project" value="UniProtKB-KW"/>
</dbReference>
<evidence type="ECO:0000256" key="6">
    <source>
        <dbReference type="ARBA" id="ARBA00022989"/>
    </source>
</evidence>
<keyword evidence="5" id="KW-0914">Notch signaling pathway</keyword>
<dbReference type="GO" id="GO:0007220">
    <property type="term" value="P:Notch receptor processing"/>
    <property type="evidence" value="ECO:0007669"/>
    <property type="project" value="TreeGrafter"/>
</dbReference>
<keyword evidence="4 8" id="KW-0812">Transmembrane</keyword>
<evidence type="ECO:0000256" key="8">
    <source>
        <dbReference type="SAM" id="Phobius"/>
    </source>
</evidence>
<evidence type="ECO:0000313" key="9">
    <source>
        <dbReference type="EMBL" id="KAL0281228.1"/>
    </source>
</evidence>
<gene>
    <name evidence="9" type="ORF">PYX00_002279</name>
</gene>
<name>A0AAW2IHI2_9NEOP</name>
<dbReference type="AlphaFoldDB" id="A0AAW2IHI2"/>
<evidence type="ECO:0000256" key="3">
    <source>
        <dbReference type="ARBA" id="ARBA00018306"/>
    </source>
</evidence>
<proteinExistence type="inferred from homology"/>